<dbReference type="AlphaFoldDB" id="A0A0C9YPM6"/>
<evidence type="ECO:0008006" key="5">
    <source>
        <dbReference type="Google" id="ProtNLM"/>
    </source>
</evidence>
<keyword evidence="2" id="KW-0812">Transmembrane</keyword>
<sequence>MISLPATDHLFHSTAFQSALVVLTLVFYLASPHFPTTKQRSWILTTTSSAVMSISSLPLAYDYFSSYGDITRIQQSSMWTYCACRFFQAYLIADIVLGLLHYRSRVNWLTGWVHHSVYVFIVEYAIRMNWSHIFCLCAIMEIPTFVLAIATLYPHLRSDILFATTFFLTRIVLHVRLGLSFFLHRARVTDGSMGPGIIMACIFPLHAFWFSGCVKGFVKRSQQGKKKKRVADGNSAIVARQHPSMPNATPTTSPHASSFTSPSPRPSTFSRRRVALRLAMRQRWDQFRLSRAGRHFGEMQRRLRDVLPMRELVYDYVGIERGDMDGGIVREGLPIDSTSLSARLAGSLSTSEGLVVSKGLKSADSLSVPVGSGSVSSSTS</sequence>
<feature type="transmembrane region" description="Helical" evidence="2">
    <location>
        <begin position="76"/>
        <end position="99"/>
    </location>
</feature>
<feature type="transmembrane region" description="Helical" evidence="2">
    <location>
        <begin position="131"/>
        <end position="153"/>
    </location>
</feature>
<reference evidence="4" key="2">
    <citation type="submission" date="2015-01" db="EMBL/GenBank/DDBJ databases">
        <title>Evolutionary Origins and Diversification of the Mycorrhizal Mutualists.</title>
        <authorList>
            <consortium name="DOE Joint Genome Institute"/>
            <consortium name="Mycorrhizal Genomics Consortium"/>
            <person name="Kohler A."/>
            <person name="Kuo A."/>
            <person name="Nagy L.G."/>
            <person name="Floudas D."/>
            <person name="Copeland A."/>
            <person name="Barry K.W."/>
            <person name="Cichocki N."/>
            <person name="Veneault-Fourrey C."/>
            <person name="LaButti K."/>
            <person name="Lindquist E.A."/>
            <person name="Lipzen A."/>
            <person name="Lundell T."/>
            <person name="Morin E."/>
            <person name="Murat C."/>
            <person name="Riley R."/>
            <person name="Ohm R."/>
            <person name="Sun H."/>
            <person name="Tunlid A."/>
            <person name="Henrissat B."/>
            <person name="Grigoriev I.V."/>
            <person name="Hibbett D.S."/>
            <person name="Martin F."/>
        </authorList>
    </citation>
    <scope>NUCLEOTIDE SEQUENCE [LARGE SCALE GENOMIC DNA]</scope>
    <source>
        <strain evidence="4">441</strain>
    </source>
</reference>
<keyword evidence="2" id="KW-0472">Membrane</keyword>
<feature type="transmembrane region" description="Helical" evidence="2">
    <location>
        <begin position="196"/>
        <end position="218"/>
    </location>
</feature>
<feature type="transmembrane region" description="Helical" evidence="2">
    <location>
        <begin position="42"/>
        <end position="64"/>
    </location>
</feature>
<feature type="compositionally biased region" description="Low complexity" evidence="1">
    <location>
        <begin position="257"/>
        <end position="269"/>
    </location>
</feature>
<dbReference type="GO" id="GO:0055088">
    <property type="term" value="P:lipid homeostasis"/>
    <property type="evidence" value="ECO:0007669"/>
    <property type="project" value="TreeGrafter"/>
</dbReference>
<reference evidence="3 4" key="1">
    <citation type="submission" date="2014-04" db="EMBL/GenBank/DDBJ databases">
        <authorList>
            <consortium name="DOE Joint Genome Institute"/>
            <person name="Kuo A."/>
            <person name="Kohler A."/>
            <person name="Costa M.D."/>
            <person name="Nagy L.G."/>
            <person name="Floudas D."/>
            <person name="Copeland A."/>
            <person name="Barry K.W."/>
            <person name="Cichocki N."/>
            <person name="Veneault-Fourrey C."/>
            <person name="LaButti K."/>
            <person name="Lindquist E.A."/>
            <person name="Lipzen A."/>
            <person name="Lundell T."/>
            <person name="Morin E."/>
            <person name="Murat C."/>
            <person name="Sun H."/>
            <person name="Tunlid A."/>
            <person name="Henrissat B."/>
            <person name="Grigoriev I.V."/>
            <person name="Hibbett D.S."/>
            <person name="Martin F."/>
            <person name="Nordberg H.P."/>
            <person name="Cantor M.N."/>
            <person name="Hua S.X."/>
        </authorList>
    </citation>
    <scope>NUCLEOTIDE SEQUENCE [LARGE SCALE GENOMIC DNA]</scope>
    <source>
        <strain evidence="3 4">441</strain>
    </source>
</reference>
<dbReference type="OrthoDB" id="341353at2759"/>
<name>A0A0C9YPM6_9AGAM</name>
<dbReference type="Proteomes" id="UP000054018">
    <property type="component" value="Unassembled WGS sequence"/>
</dbReference>
<feature type="compositionally biased region" description="Polar residues" evidence="1">
    <location>
        <begin position="244"/>
        <end position="256"/>
    </location>
</feature>
<dbReference type="GO" id="GO:0005783">
    <property type="term" value="C:endoplasmic reticulum"/>
    <property type="evidence" value="ECO:0007669"/>
    <property type="project" value="TreeGrafter"/>
</dbReference>
<protein>
    <recommendedName>
        <fullName evidence="5">TLC domain-containing protein</fullName>
    </recommendedName>
</protein>
<evidence type="ECO:0000313" key="3">
    <source>
        <dbReference type="EMBL" id="KIK15779.1"/>
    </source>
</evidence>
<feature type="region of interest" description="Disordered" evidence="1">
    <location>
        <begin position="225"/>
        <end position="270"/>
    </location>
</feature>
<keyword evidence="2" id="KW-1133">Transmembrane helix</keyword>
<dbReference type="STRING" id="765257.A0A0C9YPM6"/>
<gene>
    <name evidence="3" type="ORF">PISMIDRAFT_114620</name>
</gene>
<feature type="transmembrane region" description="Helical" evidence="2">
    <location>
        <begin position="12"/>
        <end position="30"/>
    </location>
</feature>
<dbReference type="InterPro" id="IPR050846">
    <property type="entry name" value="TLCD"/>
</dbReference>
<accession>A0A0C9YPM6</accession>
<evidence type="ECO:0000256" key="1">
    <source>
        <dbReference type="SAM" id="MobiDB-lite"/>
    </source>
</evidence>
<organism evidence="3 4">
    <name type="scientific">Pisolithus microcarpus 441</name>
    <dbReference type="NCBI Taxonomy" id="765257"/>
    <lineage>
        <taxon>Eukaryota</taxon>
        <taxon>Fungi</taxon>
        <taxon>Dikarya</taxon>
        <taxon>Basidiomycota</taxon>
        <taxon>Agaricomycotina</taxon>
        <taxon>Agaricomycetes</taxon>
        <taxon>Agaricomycetidae</taxon>
        <taxon>Boletales</taxon>
        <taxon>Sclerodermatineae</taxon>
        <taxon>Pisolithaceae</taxon>
        <taxon>Pisolithus</taxon>
    </lineage>
</organism>
<evidence type="ECO:0000256" key="2">
    <source>
        <dbReference type="SAM" id="Phobius"/>
    </source>
</evidence>
<dbReference type="PANTHER" id="PTHR13439">
    <property type="entry name" value="CT120 PROTEIN"/>
    <property type="match status" value="1"/>
</dbReference>
<dbReference type="PANTHER" id="PTHR13439:SF72">
    <property type="entry name" value="TLC DOMAIN-CONTAINING PROTEIN"/>
    <property type="match status" value="1"/>
</dbReference>
<evidence type="ECO:0000313" key="4">
    <source>
        <dbReference type="Proteomes" id="UP000054018"/>
    </source>
</evidence>
<keyword evidence="4" id="KW-1185">Reference proteome</keyword>
<proteinExistence type="predicted"/>
<dbReference type="HOGENOM" id="CLU_050079_0_0_1"/>
<dbReference type="EMBL" id="KN833878">
    <property type="protein sequence ID" value="KIK15779.1"/>
    <property type="molecule type" value="Genomic_DNA"/>
</dbReference>